<dbReference type="OrthoDB" id="1397391at2"/>
<dbReference type="STRING" id="391587.KAOT1_06247"/>
<evidence type="ECO:0000313" key="2">
    <source>
        <dbReference type="Proteomes" id="UP000002945"/>
    </source>
</evidence>
<proteinExistence type="predicted"/>
<gene>
    <name evidence="1" type="ORF">KAOT1_06247</name>
</gene>
<dbReference type="AlphaFoldDB" id="A9ECZ4"/>
<sequence>MKLVKHRITNFHISFDKNEFNVQLFKEENKGSDLYTFDSELFEIIWCSSDHEEEKIRHFIENLHQETDKTLETIYDNLGGVFELFIYNKENNNLFILSDLNGVNGSFYLIKDNQLKFFLNFQNFKEFQIPLQFDEVGIQTHFAFGYQVQPFPLPYKGISRIQGGKLHTFHANLEHSTKELPIKFSTEKPSFSLKNAINVTENLFFGATAGKDSLTLLSQVTEGNERIKTGNFGEVYSADVMQGKEIAVKLDLSYEHTTLCDEDEFEHYANQIANISGGLGTISYVDMLKFVNEGIPPNYSYVMGEAGECVRMFFAEDSNLAKALYNYLTPKEFLLNSFTDNYKKYIEAYPDNISSEITKNYQGNSN</sequence>
<comment type="caution">
    <text evidence="1">The sequence shown here is derived from an EMBL/GenBank/DDBJ whole genome shotgun (WGS) entry which is preliminary data.</text>
</comment>
<reference evidence="1 2" key="1">
    <citation type="journal article" date="2011" name="J. Bacteriol.">
        <title>Genome sequence of the algicidal bacterium Kordia algicida OT-1.</title>
        <authorList>
            <person name="Lee H.S."/>
            <person name="Kang S.G."/>
            <person name="Kwon K.K."/>
            <person name="Lee J.H."/>
            <person name="Kim S.J."/>
        </authorList>
    </citation>
    <scope>NUCLEOTIDE SEQUENCE [LARGE SCALE GENOMIC DNA]</scope>
    <source>
        <strain evidence="1 2">OT-1</strain>
    </source>
</reference>
<dbReference type="EMBL" id="ABIB01000021">
    <property type="protein sequence ID" value="EDP94259.1"/>
    <property type="molecule type" value="Genomic_DNA"/>
</dbReference>
<evidence type="ECO:0000313" key="1">
    <source>
        <dbReference type="EMBL" id="EDP94259.1"/>
    </source>
</evidence>
<protein>
    <recommendedName>
        <fullName evidence="3">Glutamine amidotransferase type-2 domain-containing protein</fullName>
    </recommendedName>
</protein>
<evidence type="ECO:0008006" key="3">
    <source>
        <dbReference type="Google" id="ProtNLM"/>
    </source>
</evidence>
<accession>A9ECZ4</accession>
<feature type="non-terminal residue" evidence="1">
    <location>
        <position position="366"/>
    </location>
</feature>
<dbReference type="Proteomes" id="UP000002945">
    <property type="component" value="Unassembled WGS sequence"/>
</dbReference>
<dbReference type="HOGENOM" id="CLU_757642_0_0_10"/>
<keyword evidence="2" id="KW-1185">Reference proteome</keyword>
<dbReference type="RefSeq" id="WP_007093818.1">
    <property type="nucleotide sequence ID" value="NZ_DS544873.1"/>
</dbReference>
<organism evidence="1 2">
    <name type="scientific">Kordia algicida OT-1</name>
    <dbReference type="NCBI Taxonomy" id="391587"/>
    <lineage>
        <taxon>Bacteria</taxon>
        <taxon>Pseudomonadati</taxon>
        <taxon>Bacteroidota</taxon>
        <taxon>Flavobacteriia</taxon>
        <taxon>Flavobacteriales</taxon>
        <taxon>Flavobacteriaceae</taxon>
        <taxon>Kordia</taxon>
    </lineage>
</organism>
<name>A9ECZ4_9FLAO</name>